<keyword evidence="4" id="KW-0411">Iron-sulfur</keyword>
<keyword evidence="1" id="KW-0949">S-adenosyl-L-methionine</keyword>
<proteinExistence type="predicted"/>
<dbReference type="InterPro" id="IPR058240">
    <property type="entry name" value="rSAM_sf"/>
</dbReference>
<evidence type="ECO:0000259" key="5">
    <source>
        <dbReference type="Pfam" id="PF04055"/>
    </source>
</evidence>
<evidence type="ECO:0000256" key="3">
    <source>
        <dbReference type="ARBA" id="ARBA00023004"/>
    </source>
</evidence>
<dbReference type="SFLD" id="SFLDG01099">
    <property type="entry name" value="Uncharacterised_Radical_SAM_Su"/>
    <property type="match status" value="1"/>
</dbReference>
<dbReference type="SUPFAM" id="SSF102114">
    <property type="entry name" value="Radical SAM enzymes"/>
    <property type="match status" value="1"/>
</dbReference>
<reference evidence="6 7" key="1">
    <citation type="submission" date="2022-06" db="EMBL/GenBank/DDBJ databases">
        <title>Isolation of gut microbiota from human fecal samples.</title>
        <authorList>
            <person name="Pamer E.G."/>
            <person name="Barat B."/>
            <person name="Waligurski E."/>
            <person name="Medina S."/>
            <person name="Paddock L."/>
            <person name="Mostad J."/>
        </authorList>
    </citation>
    <scope>NUCLEOTIDE SEQUENCE [LARGE SCALE GENOMIC DNA]</scope>
    <source>
        <strain evidence="6 7">DFI.1.1</strain>
    </source>
</reference>
<name>A0ABT1SSJ6_9FIRM</name>
<dbReference type="EMBL" id="JANGEW010000012">
    <property type="protein sequence ID" value="MCQ5342839.1"/>
    <property type="molecule type" value="Genomic_DNA"/>
</dbReference>
<dbReference type="Proteomes" id="UP001206692">
    <property type="component" value="Unassembled WGS sequence"/>
</dbReference>
<dbReference type="InterPro" id="IPR007197">
    <property type="entry name" value="rSAM"/>
</dbReference>
<keyword evidence="7" id="KW-1185">Reference proteome</keyword>
<evidence type="ECO:0000256" key="4">
    <source>
        <dbReference type="ARBA" id="ARBA00023014"/>
    </source>
</evidence>
<dbReference type="SFLD" id="SFLDS00029">
    <property type="entry name" value="Radical_SAM"/>
    <property type="match status" value="1"/>
</dbReference>
<evidence type="ECO:0000256" key="1">
    <source>
        <dbReference type="ARBA" id="ARBA00022691"/>
    </source>
</evidence>
<keyword evidence="2" id="KW-0479">Metal-binding</keyword>
<gene>
    <name evidence="6" type="ORF">NE675_07370</name>
</gene>
<evidence type="ECO:0000256" key="2">
    <source>
        <dbReference type="ARBA" id="ARBA00022723"/>
    </source>
</evidence>
<accession>A0ABT1SSJ6</accession>
<dbReference type="Pfam" id="PF04055">
    <property type="entry name" value="Radical_SAM"/>
    <property type="match status" value="1"/>
</dbReference>
<keyword evidence="3" id="KW-0408">Iron</keyword>
<feature type="domain" description="Radical SAM core" evidence="5">
    <location>
        <begin position="59"/>
        <end position="177"/>
    </location>
</feature>
<protein>
    <submittedName>
        <fullName evidence="6">Radical SAM protein</fullName>
    </submittedName>
</protein>
<comment type="caution">
    <text evidence="6">The sequence shown here is derived from an EMBL/GenBank/DDBJ whole genome shotgun (WGS) entry which is preliminary data.</text>
</comment>
<dbReference type="PANTHER" id="PTHR43075">
    <property type="entry name" value="FORMATE LYASE ACTIVATING ENZYME, PUTATIVE (AFU_ORTHOLOGUE AFUA_2G15630)-RELATED"/>
    <property type="match status" value="1"/>
</dbReference>
<dbReference type="InterPro" id="IPR016431">
    <property type="entry name" value="Pyrv-formate_lyase-activ_prd"/>
</dbReference>
<dbReference type="RefSeq" id="WP_062412305.1">
    <property type="nucleotide sequence ID" value="NZ_JAJCIO010000026.1"/>
</dbReference>
<evidence type="ECO:0000313" key="6">
    <source>
        <dbReference type="EMBL" id="MCQ5342839.1"/>
    </source>
</evidence>
<dbReference type="InterPro" id="IPR040085">
    <property type="entry name" value="MJ0674-like"/>
</dbReference>
<sequence>MESICNDCPRRCGVVRSPLWNEKGMPGFCHSPLQPVVARAALHQWEEPCISGTRGSGTVFFTSCNLRCCFCQNSIISMGRKGFPITPARLRAIYGELIEKGAHNINLVTPTPYTEAILESLSEPLPVPVVYNCGGYESAATIDRLKDKVQIYLPDFKYLDPELSKRYSGAEDYPQVAAEAILHMYDQVGPYELDDDGILQKGIIIRHLILPGCVDNTKAVIDWVRNHFDDGQVLFSLMRQYVPCGRAEDYPEINRPLTDEEYNEAEQYLFDSGIEDGFVQEKESASDDFIPDFDGTGVI</sequence>
<dbReference type="Gene3D" id="3.20.20.70">
    <property type="entry name" value="Aldolase class I"/>
    <property type="match status" value="1"/>
</dbReference>
<organism evidence="6 7">
    <name type="scientific">Megasphaera massiliensis</name>
    <dbReference type="NCBI Taxonomy" id="1232428"/>
    <lineage>
        <taxon>Bacteria</taxon>
        <taxon>Bacillati</taxon>
        <taxon>Bacillota</taxon>
        <taxon>Negativicutes</taxon>
        <taxon>Veillonellales</taxon>
        <taxon>Veillonellaceae</taxon>
        <taxon>Megasphaera</taxon>
    </lineage>
</organism>
<dbReference type="InterPro" id="IPR013785">
    <property type="entry name" value="Aldolase_TIM"/>
</dbReference>
<dbReference type="PIRSF" id="PIRSF004869">
    <property type="entry name" value="PflX_prd"/>
    <property type="match status" value="1"/>
</dbReference>
<dbReference type="PANTHER" id="PTHR43075:SF1">
    <property type="entry name" value="FORMATE LYASE ACTIVATING ENZYME, PUTATIVE (AFU_ORTHOLOGUE AFUA_2G15630)-RELATED"/>
    <property type="match status" value="1"/>
</dbReference>
<evidence type="ECO:0000313" key="7">
    <source>
        <dbReference type="Proteomes" id="UP001206692"/>
    </source>
</evidence>